<reference evidence="4" key="1">
    <citation type="submission" date="2023-06" db="EMBL/GenBank/DDBJ databases">
        <title>SYSU T00b26.</title>
        <authorList>
            <person name="Gao L."/>
            <person name="Fang B.-Z."/>
            <person name="Li W.-J."/>
        </authorList>
    </citation>
    <scope>NUCLEOTIDE SEQUENCE</scope>
    <source>
        <strain evidence="4">SYSU T00b26</strain>
    </source>
</reference>
<evidence type="ECO:0000313" key="4">
    <source>
        <dbReference type="EMBL" id="MDN4471623.1"/>
    </source>
</evidence>
<dbReference type="SMART" id="SM01120">
    <property type="entry name" value="Dak2"/>
    <property type="match status" value="1"/>
</dbReference>
<organism evidence="4 5">
    <name type="scientific">Demequina zhanjiangensis</name>
    <dbReference type="NCBI Taxonomy" id="3051659"/>
    <lineage>
        <taxon>Bacteria</taxon>
        <taxon>Bacillati</taxon>
        <taxon>Actinomycetota</taxon>
        <taxon>Actinomycetes</taxon>
        <taxon>Micrococcales</taxon>
        <taxon>Demequinaceae</taxon>
        <taxon>Demequina</taxon>
    </lineage>
</organism>
<dbReference type="RefSeq" id="WP_301125424.1">
    <property type="nucleotide sequence ID" value="NZ_JAUHPV010000001.1"/>
</dbReference>
<proteinExistence type="predicted"/>
<comment type="caution">
    <text evidence="4">The sequence shown here is derived from an EMBL/GenBank/DDBJ whole genome shotgun (WGS) entry which is preliminary data.</text>
</comment>
<keyword evidence="2 4" id="KW-0418">Kinase</keyword>
<dbReference type="Pfam" id="PF02734">
    <property type="entry name" value="Dak2"/>
    <property type="match status" value="1"/>
</dbReference>
<dbReference type="Gene3D" id="1.25.40.340">
    <property type="match status" value="1"/>
</dbReference>
<gene>
    <name evidence="4" type="primary">dhaL</name>
    <name evidence="4" type="ORF">QQX04_01290</name>
</gene>
<dbReference type="EMBL" id="JAUHPV010000001">
    <property type="protein sequence ID" value="MDN4471623.1"/>
    <property type="molecule type" value="Genomic_DNA"/>
</dbReference>
<dbReference type="PANTHER" id="PTHR28629">
    <property type="entry name" value="TRIOKINASE/FMN CYCLASE"/>
    <property type="match status" value="1"/>
</dbReference>
<dbReference type="PANTHER" id="PTHR28629:SF4">
    <property type="entry name" value="TRIOKINASE_FMN CYCLASE"/>
    <property type="match status" value="1"/>
</dbReference>
<dbReference type="PROSITE" id="PS51480">
    <property type="entry name" value="DHAL"/>
    <property type="match status" value="1"/>
</dbReference>
<evidence type="ECO:0000256" key="2">
    <source>
        <dbReference type="ARBA" id="ARBA00022777"/>
    </source>
</evidence>
<dbReference type="GO" id="GO:0016301">
    <property type="term" value="F:kinase activity"/>
    <property type="evidence" value="ECO:0007669"/>
    <property type="project" value="UniProtKB-KW"/>
</dbReference>
<dbReference type="InterPro" id="IPR050861">
    <property type="entry name" value="Dihydroxyacetone_Kinase"/>
</dbReference>
<dbReference type="SUPFAM" id="SSF101473">
    <property type="entry name" value="DhaL-like"/>
    <property type="match status" value="1"/>
</dbReference>
<sequence>MSETFTIAHARSWIDGFASRCDEQKAYLTELDSAIGDADHGANMARGMGAVRGALSADEPQALDALFKAVGMTLVSSVGGASGPLYGTFFLRVGMTSGAVDSLDGAGLSASLHAGVKGIVDRGKAEAEDKTMFDAMAPALDALDASLAEGGDLAAAASAAAEAAAAGRDATEPLQARKGRASYLGERSIGHIDPGAASTALLFDALAEALS</sequence>
<protein>
    <submittedName>
        <fullName evidence="4">Dihydroxyacetone kinase subunit DhaL</fullName>
    </submittedName>
</protein>
<keyword evidence="5" id="KW-1185">Reference proteome</keyword>
<evidence type="ECO:0000259" key="3">
    <source>
        <dbReference type="PROSITE" id="PS51480"/>
    </source>
</evidence>
<dbReference type="NCBIfam" id="TIGR02365">
    <property type="entry name" value="dha_L_ycgS"/>
    <property type="match status" value="1"/>
</dbReference>
<accession>A0ABT8FXJ4</accession>
<keyword evidence="1" id="KW-0808">Transferase</keyword>
<evidence type="ECO:0000313" key="5">
    <source>
        <dbReference type="Proteomes" id="UP001172738"/>
    </source>
</evidence>
<dbReference type="InterPro" id="IPR012737">
    <property type="entry name" value="DhaK_L_YcgS"/>
</dbReference>
<feature type="domain" description="DhaL" evidence="3">
    <location>
        <begin position="8"/>
        <end position="208"/>
    </location>
</feature>
<evidence type="ECO:0000256" key="1">
    <source>
        <dbReference type="ARBA" id="ARBA00022679"/>
    </source>
</evidence>
<dbReference type="Proteomes" id="UP001172738">
    <property type="component" value="Unassembled WGS sequence"/>
</dbReference>
<dbReference type="InterPro" id="IPR036117">
    <property type="entry name" value="DhaL_dom_sf"/>
</dbReference>
<name>A0ABT8FXJ4_9MICO</name>
<dbReference type="InterPro" id="IPR004007">
    <property type="entry name" value="DhaL_dom"/>
</dbReference>